<organism evidence="1">
    <name type="scientific">Oryza brachyantha</name>
    <name type="common">malo sina</name>
    <dbReference type="NCBI Taxonomy" id="4533"/>
    <lineage>
        <taxon>Eukaryota</taxon>
        <taxon>Viridiplantae</taxon>
        <taxon>Streptophyta</taxon>
        <taxon>Embryophyta</taxon>
        <taxon>Tracheophyta</taxon>
        <taxon>Spermatophyta</taxon>
        <taxon>Magnoliopsida</taxon>
        <taxon>Liliopsida</taxon>
        <taxon>Poales</taxon>
        <taxon>Poaceae</taxon>
        <taxon>BOP clade</taxon>
        <taxon>Oryzoideae</taxon>
        <taxon>Oryzeae</taxon>
        <taxon>Oryzinae</taxon>
        <taxon>Oryza</taxon>
    </lineage>
</organism>
<dbReference type="Gramene" id="OB02G32790.1">
    <property type="protein sequence ID" value="OB02G32790.1"/>
    <property type="gene ID" value="OB02G32790"/>
</dbReference>
<dbReference type="Proteomes" id="UP000006038">
    <property type="component" value="Unassembled WGS sequence"/>
</dbReference>
<protein>
    <submittedName>
        <fullName evidence="1">Uncharacterized protein</fullName>
    </submittedName>
</protein>
<sequence length="71" mass="7553">LTGCRSGFLPPSSVQIQTDSVAGKTVTPHATARLLLLAKNICAPISKHRCKIIAQGTPHLRVSCSSPLIKY</sequence>
<dbReference type="EnsemblPlants" id="OB02G32790.1">
    <property type="protein sequence ID" value="OB02G32790.1"/>
    <property type="gene ID" value="OB02G32790"/>
</dbReference>
<accession>J3LF62</accession>
<dbReference type="HOGENOM" id="CLU_2747560_0_0_1"/>
<dbReference type="AlphaFoldDB" id="J3LF62"/>
<name>J3LF62_ORYBR</name>
<proteinExistence type="predicted"/>
<reference evidence="1" key="1">
    <citation type="submission" date="2013-04" db="UniProtKB">
        <authorList>
            <consortium name="EnsemblPlants"/>
        </authorList>
    </citation>
    <scope>IDENTIFICATION</scope>
</reference>
<keyword evidence="2" id="KW-1185">Reference proteome</keyword>
<evidence type="ECO:0000313" key="2">
    <source>
        <dbReference type="Proteomes" id="UP000006038"/>
    </source>
</evidence>
<evidence type="ECO:0000313" key="1">
    <source>
        <dbReference type="EnsemblPlants" id="OB02G32790.1"/>
    </source>
</evidence>